<proteinExistence type="predicted"/>
<name>A0AA39CQX2_9EURO</name>
<dbReference type="AlphaFoldDB" id="A0AA39CQX2"/>
<keyword evidence="3" id="KW-1185">Reference proteome</keyword>
<keyword evidence="1" id="KW-1133">Transmembrane helix</keyword>
<evidence type="ECO:0000313" key="3">
    <source>
        <dbReference type="Proteomes" id="UP001172673"/>
    </source>
</evidence>
<feature type="transmembrane region" description="Helical" evidence="1">
    <location>
        <begin position="21"/>
        <end position="40"/>
    </location>
</feature>
<feature type="transmembrane region" description="Helical" evidence="1">
    <location>
        <begin position="65"/>
        <end position="83"/>
    </location>
</feature>
<keyword evidence="1" id="KW-0472">Membrane</keyword>
<feature type="transmembrane region" description="Helical" evidence="1">
    <location>
        <begin position="485"/>
        <end position="506"/>
    </location>
</feature>
<sequence>MGAVLPKKGNGSSAIDWRAPAVMFTSFLGAILIAITHHVLNLKLDGKEITQLAVGQEWISRTGNALAYVVKVLLVLATGTAYFQRVWHHARGKPTKLSQFDTLFGVQDSILEFRHVAFWFRRPTLLMGVLILWLIPLVAIITPGTLSVVPAPISEPKIVSVQQRDFGKSSYAAAIQADNGTVFYGGARSYLKGPTLAMLVQTEVLSVGTFSSNLTWSMDFHGPAIRCSKAGTEVTPQLSKIILPYQEANETSLMYDTWIPRPSSMSNETLVDGMLVLDPDLNSNLRILDQISPDAAEIYYSLAPDAATQAKMANPIYVISCALYNASWHLDFDVRSTGEQSLKPSLRFENWMPGWSSITPPLTPSTQTNTILDYAGLMETFGAITSGRLDYPDDENLPFTQTSLALETSPVLFNDAFPDPFNEASMVTLERTLEALFQNMTLSARYAVLPRQDLRDDASDWSLVNVSATSTFYRNVYQYDARDLIIAYTVAVAGSALCILLAILAIRDMGAVYSNVFSTAVRISRSQERLDTVIQDDHDRSGAEPLPKKIANAYIWVGKENKVGMGVNRGRVETDNSLGSQKELRRSWWGKEQVMDLEKSQDVSAGKQPVVVVGETKSSGPFGGWI</sequence>
<gene>
    <name evidence="2" type="ORF">H2200_001026</name>
</gene>
<accession>A0AA39CQX2</accession>
<dbReference type="PANTHER" id="PTHR35041">
    <property type="entry name" value="MEDIATOR OF RNA POLYMERASE II TRANSCRIPTION SUBUNIT 1"/>
    <property type="match status" value="1"/>
</dbReference>
<protein>
    <submittedName>
        <fullName evidence="2">Uncharacterized protein</fullName>
    </submittedName>
</protein>
<comment type="caution">
    <text evidence="2">The sequence shown here is derived from an EMBL/GenBank/DDBJ whole genome shotgun (WGS) entry which is preliminary data.</text>
</comment>
<dbReference type="PANTHER" id="PTHR35041:SF6">
    <property type="entry name" value="FORMYLMETHIONINE DEFORMYLASE-LIKE PROTEIN-RELATED"/>
    <property type="match status" value="1"/>
</dbReference>
<evidence type="ECO:0000256" key="1">
    <source>
        <dbReference type="SAM" id="Phobius"/>
    </source>
</evidence>
<dbReference type="Proteomes" id="UP001172673">
    <property type="component" value="Unassembled WGS sequence"/>
</dbReference>
<evidence type="ECO:0000313" key="2">
    <source>
        <dbReference type="EMBL" id="KAJ9617305.1"/>
    </source>
</evidence>
<keyword evidence="1" id="KW-0812">Transmembrane</keyword>
<organism evidence="2 3">
    <name type="scientific">Cladophialophora chaetospira</name>
    <dbReference type="NCBI Taxonomy" id="386627"/>
    <lineage>
        <taxon>Eukaryota</taxon>
        <taxon>Fungi</taxon>
        <taxon>Dikarya</taxon>
        <taxon>Ascomycota</taxon>
        <taxon>Pezizomycotina</taxon>
        <taxon>Eurotiomycetes</taxon>
        <taxon>Chaetothyriomycetidae</taxon>
        <taxon>Chaetothyriales</taxon>
        <taxon>Herpotrichiellaceae</taxon>
        <taxon>Cladophialophora</taxon>
    </lineage>
</organism>
<dbReference type="EMBL" id="JAPDRK010000001">
    <property type="protein sequence ID" value="KAJ9617305.1"/>
    <property type="molecule type" value="Genomic_DNA"/>
</dbReference>
<reference evidence="2" key="1">
    <citation type="submission" date="2022-10" db="EMBL/GenBank/DDBJ databases">
        <title>Culturing micro-colonial fungi from biological soil crusts in the Mojave desert and describing Neophaeococcomyces mojavensis, and introducing the new genera and species Taxawa tesnikishii.</title>
        <authorList>
            <person name="Kurbessoian T."/>
            <person name="Stajich J.E."/>
        </authorList>
    </citation>
    <scope>NUCLEOTIDE SEQUENCE</scope>
    <source>
        <strain evidence="2">TK_41</strain>
    </source>
</reference>
<feature type="transmembrane region" description="Helical" evidence="1">
    <location>
        <begin position="124"/>
        <end position="146"/>
    </location>
</feature>